<sequence>MSSVHEVVALIEELYSPRPTRDVNEIQHSLQGIQKSNEGLLLSNALLIDDTFSTNVKYFGALTLAVQANVFHDHLKSQDIGFKIFRQNVAFLVKYVELAVSDPKKLAANAIVIKKLMSNLSSLFVTINNDDTTSETDFTRSWNNPINTLIQLLVAYNQMGPDQRQLCVSIDDNESVNKIFLDALNTELPYTQLIEFISTSTVCNQMILLFTEIIVEDLTKFQTKKLSMSSIHSVVHVHLYITTMALINFNLTSNNTAGNVDSLFNCVTAWVNYISLSRQVSPDGKMDLSEMFSNLINRMLQSNEQSDGYSVAEKIISIFENIFANDPLLMSYELRSTIEAIFLGVSRNGPSADLSQNQWMLQYMNYLVTNEMFAELKELAVCICDFLQINILDVCNKLFTTIQSQESMNNGYTEEYIKVLLQMTNFPLLPVLQEGFSSKMVDFWLDLSEAYANLALESLKPNAPQTSTEIFQQVINIYIPKISLANKKTFLEMNEDRSTINEFEDFRTAVADLTQSVWLVLGNENLTNILIAGVGMNEITSQDQLFQIETMGYLLEKLVKDINIPESLWILDVLEAAKYLSTNVQTLLRTGLDNDGPLSIDFVRSSTTLMSALSGFYKENPEQISPCIELLFQGLQKCTIGSNHYNKIESMLVKTISTLCSVCRKELSPFLEHFITFLQDTMKPGANYSEFSKRSLTRSIGYIIQGEFEKGPNVQGEGLTKLITLFNELVDQALVANDFPIQEKQNYIHGILECISELGSGLMYPGEIEDPAALQLLPQYHQFWSEDPLGLRNTVMHMMEKTLQNPYFQKSSVLIEVSCLILGKSLSLPNDEPFFLRFPMAEVMKFILTHLQTSDISTSLPFFIYLLEQLFSSYKDSITVEDFNFVFEKMVVSNYHTTISHDPDLLQTSVNYVNSILDTKPGIAVFSTYWTTFILPEFLKLLSHKEKFTIVAVNKFWAKVINNKKYTQEELATTRQQMASLGQELTLQVMSGLYHTQRSDLNAYTELVRALVAKFPIEMKNWLTTVLPTIVNKPEANEKLINKLFITRGSRAAGNVLLTWWLECSGLPGY</sequence>
<evidence type="ECO:0000256" key="3">
    <source>
        <dbReference type="ARBA" id="ARBA00022448"/>
    </source>
</evidence>
<comment type="subcellular location">
    <subcellularLocation>
        <location evidence="1">Nucleus</location>
    </subcellularLocation>
</comment>
<dbReference type="SUPFAM" id="SSF48371">
    <property type="entry name" value="ARM repeat"/>
    <property type="match status" value="1"/>
</dbReference>
<dbReference type="PANTHER" id="PTHR12363">
    <property type="entry name" value="TRANSPORTIN 3 AND IMPORTIN 13"/>
    <property type="match status" value="1"/>
</dbReference>
<dbReference type="EMBL" id="JBEVYD010000002">
    <property type="protein sequence ID" value="KAL3234814.1"/>
    <property type="molecule type" value="Genomic_DNA"/>
</dbReference>
<evidence type="ECO:0000256" key="2">
    <source>
        <dbReference type="ARBA" id="ARBA00007991"/>
    </source>
</evidence>
<proteinExistence type="inferred from homology"/>
<keyword evidence="3" id="KW-0813">Transport</keyword>
<dbReference type="Proteomes" id="UP001623330">
    <property type="component" value="Unassembled WGS sequence"/>
</dbReference>
<organism evidence="5 6">
    <name type="scientific">Nakaseomyces bracarensis</name>
    <dbReference type="NCBI Taxonomy" id="273131"/>
    <lineage>
        <taxon>Eukaryota</taxon>
        <taxon>Fungi</taxon>
        <taxon>Dikarya</taxon>
        <taxon>Ascomycota</taxon>
        <taxon>Saccharomycotina</taxon>
        <taxon>Saccharomycetes</taxon>
        <taxon>Saccharomycetales</taxon>
        <taxon>Saccharomycetaceae</taxon>
        <taxon>Nakaseomyces</taxon>
    </lineage>
</organism>
<dbReference type="Gene3D" id="1.25.10.10">
    <property type="entry name" value="Leucine-rich Repeat Variant"/>
    <property type="match status" value="1"/>
</dbReference>
<comment type="caution">
    <text evidence="5">The sequence shown here is derived from an EMBL/GenBank/DDBJ whole genome shotgun (WGS) entry which is preliminary data.</text>
</comment>
<dbReference type="InterPro" id="IPR011989">
    <property type="entry name" value="ARM-like"/>
</dbReference>
<keyword evidence="4" id="KW-0539">Nucleus</keyword>
<comment type="similarity">
    <text evidence="2">Belongs to the importin beta family.</text>
</comment>
<name>A0ABR4P0B0_9SACH</name>
<keyword evidence="6" id="KW-1185">Reference proteome</keyword>
<evidence type="ECO:0000256" key="4">
    <source>
        <dbReference type="ARBA" id="ARBA00023242"/>
    </source>
</evidence>
<reference evidence="5 6" key="1">
    <citation type="submission" date="2024-05" db="EMBL/GenBank/DDBJ databases">
        <title>Long read based assembly of the Candida bracarensis genome reveals expanded adhesin content.</title>
        <authorList>
            <person name="Marcet-Houben M."/>
            <person name="Ksiezopolska E."/>
            <person name="Gabaldon T."/>
        </authorList>
    </citation>
    <scope>NUCLEOTIDE SEQUENCE [LARGE SCALE GENOMIC DNA]</scope>
    <source>
        <strain evidence="5 6">CBM6</strain>
    </source>
</reference>
<gene>
    <name evidence="5" type="ORF">RNJ44_02602</name>
</gene>
<dbReference type="InterPro" id="IPR016024">
    <property type="entry name" value="ARM-type_fold"/>
</dbReference>
<evidence type="ECO:0000313" key="5">
    <source>
        <dbReference type="EMBL" id="KAL3234814.1"/>
    </source>
</evidence>
<dbReference type="InterPro" id="IPR051345">
    <property type="entry name" value="Importin_beta-like_NTR"/>
</dbReference>
<accession>A0ABR4P0B0</accession>
<protein>
    <submittedName>
        <fullName evidence="5">Uncharacterized protein</fullName>
    </submittedName>
</protein>
<dbReference type="PANTHER" id="PTHR12363:SF33">
    <property type="entry name" value="IMPORTIN-13"/>
    <property type="match status" value="1"/>
</dbReference>
<evidence type="ECO:0000313" key="6">
    <source>
        <dbReference type="Proteomes" id="UP001623330"/>
    </source>
</evidence>
<evidence type="ECO:0000256" key="1">
    <source>
        <dbReference type="ARBA" id="ARBA00004123"/>
    </source>
</evidence>